<proteinExistence type="predicted"/>
<evidence type="ECO:0000313" key="2">
    <source>
        <dbReference type="EMBL" id="KAH3718988.1"/>
    </source>
</evidence>
<evidence type="ECO:0000313" key="3">
    <source>
        <dbReference type="Proteomes" id="UP000828390"/>
    </source>
</evidence>
<reference evidence="2" key="2">
    <citation type="submission" date="2020-11" db="EMBL/GenBank/DDBJ databases">
        <authorList>
            <person name="McCartney M.A."/>
            <person name="Auch B."/>
            <person name="Kono T."/>
            <person name="Mallez S."/>
            <person name="Becker A."/>
            <person name="Gohl D.M."/>
            <person name="Silverstein K.A.T."/>
            <person name="Koren S."/>
            <person name="Bechman K.B."/>
            <person name="Herman A."/>
            <person name="Abrahante J.E."/>
            <person name="Garbe J."/>
        </authorList>
    </citation>
    <scope>NUCLEOTIDE SEQUENCE</scope>
    <source>
        <strain evidence="2">Duluth1</strain>
        <tissue evidence="2">Whole animal</tissue>
    </source>
</reference>
<feature type="compositionally biased region" description="Low complexity" evidence="1">
    <location>
        <begin position="1"/>
        <end position="19"/>
    </location>
</feature>
<dbReference type="AlphaFoldDB" id="A0A9D4C7P6"/>
<reference evidence="2" key="1">
    <citation type="journal article" date="2019" name="bioRxiv">
        <title>The Genome of the Zebra Mussel, Dreissena polymorpha: A Resource for Invasive Species Research.</title>
        <authorList>
            <person name="McCartney M.A."/>
            <person name="Auch B."/>
            <person name="Kono T."/>
            <person name="Mallez S."/>
            <person name="Zhang Y."/>
            <person name="Obille A."/>
            <person name="Becker A."/>
            <person name="Abrahante J.E."/>
            <person name="Garbe J."/>
            <person name="Badalamenti J.P."/>
            <person name="Herman A."/>
            <person name="Mangelson H."/>
            <person name="Liachko I."/>
            <person name="Sullivan S."/>
            <person name="Sone E.D."/>
            <person name="Koren S."/>
            <person name="Silverstein K.A.T."/>
            <person name="Beckman K.B."/>
            <person name="Gohl D.M."/>
        </authorList>
    </citation>
    <scope>NUCLEOTIDE SEQUENCE</scope>
    <source>
        <strain evidence="2">Duluth1</strain>
        <tissue evidence="2">Whole animal</tissue>
    </source>
</reference>
<keyword evidence="3" id="KW-1185">Reference proteome</keyword>
<dbReference type="Proteomes" id="UP000828390">
    <property type="component" value="Unassembled WGS sequence"/>
</dbReference>
<protein>
    <submittedName>
        <fullName evidence="2">Uncharacterized protein</fullName>
    </submittedName>
</protein>
<name>A0A9D4C7P6_DREPO</name>
<organism evidence="2 3">
    <name type="scientific">Dreissena polymorpha</name>
    <name type="common">Zebra mussel</name>
    <name type="synonym">Mytilus polymorpha</name>
    <dbReference type="NCBI Taxonomy" id="45954"/>
    <lineage>
        <taxon>Eukaryota</taxon>
        <taxon>Metazoa</taxon>
        <taxon>Spiralia</taxon>
        <taxon>Lophotrochozoa</taxon>
        <taxon>Mollusca</taxon>
        <taxon>Bivalvia</taxon>
        <taxon>Autobranchia</taxon>
        <taxon>Heteroconchia</taxon>
        <taxon>Euheterodonta</taxon>
        <taxon>Imparidentia</taxon>
        <taxon>Neoheterodontei</taxon>
        <taxon>Myida</taxon>
        <taxon>Dreissenoidea</taxon>
        <taxon>Dreissenidae</taxon>
        <taxon>Dreissena</taxon>
    </lineage>
</organism>
<gene>
    <name evidence="2" type="ORF">DPMN_061816</name>
</gene>
<feature type="region of interest" description="Disordered" evidence="1">
    <location>
        <begin position="1"/>
        <end position="49"/>
    </location>
</feature>
<dbReference type="EMBL" id="JAIWYP010000013">
    <property type="protein sequence ID" value="KAH3718988.1"/>
    <property type="molecule type" value="Genomic_DNA"/>
</dbReference>
<evidence type="ECO:0000256" key="1">
    <source>
        <dbReference type="SAM" id="MobiDB-lite"/>
    </source>
</evidence>
<comment type="caution">
    <text evidence="2">The sequence shown here is derived from an EMBL/GenBank/DDBJ whole genome shotgun (WGS) entry which is preliminary data.</text>
</comment>
<sequence length="173" mass="19746">MLKLEQTNQQTDQQTGQKQYVPHYSGGGHKKRRSSISLSSRHGMQTEAKKGWPSFLKKIIAPHAPTPKSSQTDRLISVSKDEWMWLSQFMVIYITKTPHKTCSGPLSMRKSQGPPANINTPCFDYGKQNLLQPLDVCLNKRCNWNMEDQVASLEGLQHHAYDQSQEFETVRNS</sequence>
<accession>A0A9D4C7P6</accession>